<dbReference type="GO" id="GO:0016787">
    <property type="term" value="F:hydrolase activity"/>
    <property type="evidence" value="ECO:0007669"/>
    <property type="project" value="UniProtKB-KW"/>
</dbReference>
<gene>
    <name evidence="2 4" type="ORF">P152DRAFT_482459</name>
</gene>
<reference evidence="4" key="3">
    <citation type="submission" date="2025-04" db="UniProtKB">
        <authorList>
            <consortium name="RefSeq"/>
        </authorList>
    </citation>
    <scope>IDENTIFICATION</scope>
    <source>
        <strain evidence="4">CBS 781.70</strain>
    </source>
</reference>
<dbReference type="OrthoDB" id="1263307at2759"/>
<feature type="domain" description="AB hydrolase-1" evidence="1">
    <location>
        <begin position="8"/>
        <end position="242"/>
    </location>
</feature>
<sequence length="250" mass="26860">MSTPKPTIILVHGAFHGPWCFSPLSHSLRAKSLPCIDDLALPSAGSARPLQVDVEALRAVLHQVIDKDGNDCVLVMHSYGGVVGGEAIRGFGVKDRGAGPCVRRTVYIATSLPVVGQSHWELTAEWAAKSGVDMGSVAEIRDDGEVAWIASPEMFYNGLPKEKQEEMSGKLKTQSVAALGTPVEYAGHSDSPGWFLMCTKDLVVSLAQQKYIVALPGVDIERSEEIETGHTPFLTHPDEVADFIARAAEV</sequence>
<reference evidence="4" key="2">
    <citation type="submission" date="2020-04" db="EMBL/GenBank/DDBJ databases">
        <authorList>
            <consortium name="NCBI Genome Project"/>
        </authorList>
    </citation>
    <scope>NUCLEOTIDE SEQUENCE</scope>
    <source>
        <strain evidence="4">CBS 781.70</strain>
    </source>
</reference>
<dbReference type="Proteomes" id="UP000504638">
    <property type="component" value="Unplaced"/>
</dbReference>
<dbReference type="Pfam" id="PF12697">
    <property type="entry name" value="Abhydrolase_6"/>
    <property type="match status" value="1"/>
</dbReference>
<proteinExistence type="predicted"/>
<evidence type="ECO:0000259" key="1">
    <source>
        <dbReference type="Pfam" id="PF12697"/>
    </source>
</evidence>
<dbReference type="InterPro" id="IPR000073">
    <property type="entry name" value="AB_hydrolase_1"/>
</dbReference>
<dbReference type="PANTHER" id="PTHR37017:SF11">
    <property type="entry name" value="ESTERASE_LIPASE_THIOESTERASE DOMAIN-CONTAINING PROTEIN"/>
    <property type="match status" value="1"/>
</dbReference>
<dbReference type="EMBL" id="ML975159">
    <property type="protein sequence ID" value="KAF1811884.1"/>
    <property type="molecule type" value="Genomic_DNA"/>
</dbReference>
<dbReference type="PANTHER" id="PTHR37017">
    <property type="entry name" value="AB HYDROLASE-1 DOMAIN-CONTAINING PROTEIN-RELATED"/>
    <property type="match status" value="1"/>
</dbReference>
<evidence type="ECO:0000313" key="4">
    <source>
        <dbReference type="RefSeq" id="XP_033533515.1"/>
    </source>
</evidence>
<dbReference type="InterPro" id="IPR052897">
    <property type="entry name" value="Sec-Metab_Biosynth_Hydrolase"/>
</dbReference>
<evidence type="ECO:0000313" key="2">
    <source>
        <dbReference type="EMBL" id="KAF1811884.1"/>
    </source>
</evidence>
<dbReference type="Gene3D" id="3.40.50.1820">
    <property type="entry name" value="alpha/beta hydrolase"/>
    <property type="match status" value="1"/>
</dbReference>
<dbReference type="SUPFAM" id="SSF53474">
    <property type="entry name" value="alpha/beta-Hydrolases"/>
    <property type="match status" value="1"/>
</dbReference>
<dbReference type="GeneID" id="54422459"/>
<keyword evidence="2" id="KW-0378">Hydrolase</keyword>
<keyword evidence="3" id="KW-1185">Reference proteome</keyword>
<evidence type="ECO:0000313" key="3">
    <source>
        <dbReference type="Proteomes" id="UP000504638"/>
    </source>
</evidence>
<dbReference type="AlphaFoldDB" id="A0A6G1G1F5"/>
<organism evidence="2">
    <name type="scientific">Eremomyces bilateralis CBS 781.70</name>
    <dbReference type="NCBI Taxonomy" id="1392243"/>
    <lineage>
        <taxon>Eukaryota</taxon>
        <taxon>Fungi</taxon>
        <taxon>Dikarya</taxon>
        <taxon>Ascomycota</taxon>
        <taxon>Pezizomycotina</taxon>
        <taxon>Dothideomycetes</taxon>
        <taxon>Dothideomycetes incertae sedis</taxon>
        <taxon>Eremomycetales</taxon>
        <taxon>Eremomycetaceae</taxon>
        <taxon>Eremomyces</taxon>
    </lineage>
</organism>
<dbReference type="InterPro" id="IPR029058">
    <property type="entry name" value="AB_hydrolase_fold"/>
</dbReference>
<accession>A0A6G1G1F5</accession>
<protein>
    <submittedName>
        <fullName evidence="2 4">Alpha/beta-hydrolase</fullName>
    </submittedName>
</protein>
<name>A0A6G1G1F5_9PEZI</name>
<reference evidence="2 4" key="1">
    <citation type="submission" date="2020-01" db="EMBL/GenBank/DDBJ databases">
        <authorList>
            <consortium name="DOE Joint Genome Institute"/>
            <person name="Haridas S."/>
            <person name="Albert R."/>
            <person name="Binder M."/>
            <person name="Bloem J."/>
            <person name="Labutti K."/>
            <person name="Salamov A."/>
            <person name="Andreopoulos B."/>
            <person name="Baker S.E."/>
            <person name="Barry K."/>
            <person name="Bills G."/>
            <person name="Bluhm B.H."/>
            <person name="Cannon C."/>
            <person name="Castanera R."/>
            <person name="Culley D.E."/>
            <person name="Daum C."/>
            <person name="Ezra D."/>
            <person name="Gonzalez J.B."/>
            <person name="Henrissat B."/>
            <person name="Kuo A."/>
            <person name="Liang C."/>
            <person name="Lipzen A."/>
            <person name="Lutzoni F."/>
            <person name="Magnuson J."/>
            <person name="Mondo S."/>
            <person name="Nolan M."/>
            <person name="Ohm R."/>
            <person name="Pangilinan J."/>
            <person name="Park H.-J."/>
            <person name="Ramirez L."/>
            <person name="Alfaro M."/>
            <person name="Sun H."/>
            <person name="Tritt A."/>
            <person name="Yoshinaga Y."/>
            <person name="Zwiers L.-H."/>
            <person name="Turgeon B.G."/>
            <person name="Goodwin S.B."/>
            <person name="Spatafora J.W."/>
            <person name="Crous P.W."/>
            <person name="Grigoriev I.V."/>
        </authorList>
    </citation>
    <scope>NUCLEOTIDE SEQUENCE</scope>
    <source>
        <strain evidence="2 4">CBS 781.70</strain>
    </source>
</reference>
<dbReference type="RefSeq" id="XP_033533515.1">
    <property type="nucleotide sequence ID" value="XM_033681889.1"/>
</dbReference>